<organism evidence="2 3">
    <name type="scientific">Botrytis tulipae</name>
    <dbReference type="NCBI Taxonomy" id="87230"/>
    <lineage>
        <taxon>Eukaryota</taxon>
        <taxon>Fungi</taxon>
        <taxon>Dikarya</taxon>
        <taxon>Ascomycota</taxon>
        <taxon>Pezizomycotina</taxon>
        <taxon>Leotiomycetes</taxon>
        <taxon>Helotiales</taxon>
        <taxon>Sclerotiniaceae</taxon>
        <taxon>Botrytis</taxon>
    </lineage>
</organism>
<comment type="caution">
    <text evidence="2">The sequence shown here is derived from an EMBL/GenBank/DDBJ whole genome shotgun (WGS) entry which is preliminary data.</text>
</comment>
<dbReference type="EMBL" id="PQXH01000057">
    <property type="protein sequence ID" value="TGO14169.1"/>
    <property type="molecule type" value="Genomic_DNA"/>
</dbReference>
<proteinExistence type="predicted"/>
<keyword evidence="3" id="KW-1185">Reference proteome</keyword>
<dbReference type="AlphaFoldDB" id="A0A4Z1ERY0"/>
<protein>
    <submittedName>
        <fullName evidence="2">Uncharacterized protein</fullName>
    </submittedName>
</protein>
<dbReference type="OrthoDB" id="3489474at2759"/>
<evidence type="ECO:0000313" key="3">
    <source>
        <dbReference type="Proteomes" id="UP000297777"/>
    </source>
</evidence>
<evidence type="ECO:0000313" key="2">
    <source>
        <dbReference type="EMBL" id="TGO14169.1"/>
    </source>
</evidence>
<reference evidence="2 3" key="1">
    <citation type="submission" date="2017-12" db="EMBL/GenBank/DDBJ databases">
        <title>Comparative genomics of Botrytis spp.</title>
        <authorList>
            <person name="Valero-Jimenez C.A."/>
            <person name="Tapia P."/>
            <person name="Veloso J."/>
            <person name="Silva-Moreno E."/>
            <person name="Staats M."/>
            <person name="Valdes J.H."/>
            <person name="Van Kan J.A.L."/>
        </authorList>
    </citation>
    <scope>NUCLEOTIDE SEQUENCE [LARGE SCALE GENOMIC DNA]</scope>
    <source>
        <strain evidence="2 3">Bt9001</strain>
    </source>
</reference>
<feature type="chain" id="PRO_5021255591" evidence="1">
    <location>
        <begin position="20"/>
        <end position="176"/>
    </location>
</feature>
<feature type="signal peptide" evidence="1">
    <location>
        <begin position="1"/>
        <end position="19"/>
    </location>
</feature>
<gene>
    <name evidence="2" type="ORF">BTUL_0057g00350</name>
</gene>
<dbReference type="Proteomes" id="UP000297777">
    <property type="component" value="Unassembled WGS sequence"/>
</dbReference>
<sequence>MHLHLSVLLWPLLFQGAISVPTNFSLTSKANKCYEDSSKVLKPDMTCDQLPENTCFYTVTTFLKPESATTSITDWNCVSYGEDHFVFNRKKASFGMDAGPMEVKGRIWVVSNLTRLNAPESNIGISGWYTGSCSFPQLKWQGKKYLVYLSESIEDALLSLIPLAVKSHVYRITIPC</sequence>
<name>A0A4Z1ERY0_9HELO</name>
<keyword evidence="1" id="KW-0732">Signal</keyword>
<accession>A0A4Z1ERY0</accession>
<evidence type="ECO:0000256" key="1">
    <source>
        <dbReference type="SAM" id="SignalP"/>
    </source>
</evidence>